<dbReference type="PIRSF" id="PIRSF003101">
    <property type="entry name" value="FtsA"/>
    <property type="match status" value="1"/>
</dbReference>
<keyword evidence="1 5" id="KW-1003">Cell membrane</keyword>
<dbReference type="PANTHER" id="PTHR32432">
    <property type="entry name" value="CELL DIVISION PROTEIN FTSA-RELATED"/>
    <property type="match status" value="1"/>
</dbReference>
<evidence type="ECO:0000313" key="9">
    <source>
        <dbReference type="Proteomes" id="UP001519273"/>
    </source>
</evidence>
<gene>
    <name evidence="5" type="primary">ftsA</name>
    <name evidence="8" type="ORF">J2Z20_000320</name>
</gene>
<dbReference type="InterPro" id="IPR050696">
    <property type="entry name" value="FtsA/MreB"/>
</dbReference>
<reference evidence="8 9" key="1">
    <citation type="submission" date="2021-03" db="EMBL/GenBank/DDBJ databases">
        <title>Genomic Encyclopedia of Type Strains, Phase IV (KMG-IV): sequencing the most valuable type-strain genomes for metagenomic binning, comparative biology and taxonomic classification.</title>
        <authorList>
            <person name="Goeker M."/>
        </authorList>
    </citation>
    <scope>NUCLEOTIDE SEQUENCE [LARGE SCALE GENOMIC DNA]</scope>
    <source>
        <strain evidence="8 9">DSM 23491</strain>
    </source>
</reference>
<protein>
    <recommendedName>
        <fullName evidence="5 6">Cell division protein FtsA</fullName>
    </recommendedName>
</protein>
<dbReference type="InterPro" id="IPR043129">
    <property type="entry name" value="ATPase_NBD"/>
</dbReference>
<dbReference type="Proteomes" id="UP001519273">
    <property type="component" value="Unassembled WGS sequence"/>
</dbReference>
<comment type="similarity">
    <text evidence="5 6">Belongs to the FtsA/MreB family.</text>
</comment>
<evidence type="ECO:0000256" key="5">
    <source>
        <dbReference type="HAMAP-Rule" id="MF_02033"/>
    </source>
</evidence>
<dbReference type="Pfam" id="PF14450">
    <property type="entry name" value="FtsA"/>
    <property type="match status" value="1"/>
</dbReference>
<dbReference type="InterPro" id="IPR020823">
    <property type="entry name" value="Cell_div_FtsA"/>
</dbReference>
<comment type="subunit">
    <text evidence="5">Self-interacts. Interacts with FtsZ.</text>
</comment>
<evidence type="ECO:0000256" key="4">
    <source>
        <dbReference type="ARBA" id="ARBA00023306"/>
    </source>
</evidence>
<dbReference type="Gene3D" id="3.30.1490.110">
    <property type="match status" value="1"/>
</dbReference>
<evidence type="ECO:0000313" key="8">
    <source>
        <dbReference type="EMBL" id="MBP1935459.1"/>
    </source>
</evidence>
<keyword evidence="2 5" id="KW-0132">Cell division</keyword>
<evidence type="ECO:0000256" key="2">
    <source>
        <dbReference type="ARBA" id="ARBA00022618"/>
    </source>
</evidence>
<dbReference type="Gene3D" id="3.30.420.40">
    <property type="match status" value="2"/>
</dbReference>
<evidence type="ECO:0000256" key="3">
    <source>
        <dbReference type="ARBA" id="ARBA00023136"/>
    </source>
</evidence>
<keyword evidence="4 5" id="KW-0131">Cell cycle</keyword>
<dbReference type="SUPFAM" id="SSF53067">
    <property type="entry name" value="Actin-like ATPase domain"/>
    <property type="match status" value="2"/>
</dbReference>
<feature type="domain" description="SHS2" evidence="7">
    <location>
        <begin position="7"/>
        <end position="194"/>
    </location>
</feature>
<comment type="function">
    <text evidence="5 6">Cell division protein that is involved in the assembly of the Z ring. May serve as a membrane anchor for the Z ring.</text>
</comment>
<comment type="subcellular location">
    <subcellularLocation>
        <location evidence="5">Cell membrane</location>
        <topology evidence="5">Peripheral membrane protein</topology>
        <orientation evidence="5">Cytoplasmic side</orientation>
    </subcellularLocation>
    <text evidence="5">Localizes to the Z ring in an FtsZ-dependent manner. Targeted to the membrane through a conserved C-terminal amphipathic helix.</text>
</comment>
<dbReference type="CDD" id="cd24048">
    <property type="entry name" value="ASKHA_NBD_FtsA"/>
    <property type="match status" value="1"/>
</dbReference>
<evidence type="ECO:0000256" key="1">
    <source>
        <dbReference type="ARBA" id="ARBA00022475"/>
    </source>
</evidence>
<comment type="caution">
    <text evidence="8">The sequence shown here is derived from an EMBL/GenBank/DDBJ whole genome shotgun (WGS) entry which is preliminary data.</text>
</comment>
<dbReference type="EMBL" id="JAGGKP010000001">
    <property type="protein sequence ID" value="MBP1935459.1"/>
    <property type="molecule type" value="Genomic_DNA"/>
</dbReference>
<organism evidence="8 9">
    <name type="scientific">Paenibacillus sediminis</name>
    <dbReference type="NCBI Taxonomy" id="664909"/>
    <lineage>
        <taxon>Bacteria</taxon>
        <taxon>Bacillati</taxon>
        <taxon>Bacillota</taxon>
        <taxon>Bacilli</taxon>
        <taxon>Bacillales</taxon>
        <taxon>Paenibacillaceae</taxon>
        <taxon>Paenibacillus</taxon>
    </lineage>
</organism>
<dbReference type="Pfam" id="PF02491">
    <property type="entry name" value="SHS2_FTSA"/>
    <property type="match status" value="1"/>
</dbReference>
<dbReference type="HAMAP" id="MF_02033">
    <property type="entry name" value="FtsA"/>
    <property type="match status" value="1"/>
</dbReference>
<sequence>MSNNDIIVSLDIGTSKVRAIIGEMNNGTFNIIGVGSADSEGIRKGAIVDIDQTVLSIRNAVDHAERMVGIQISEVYVGISGNHIGLQSSHGVVAVSNEDREIGEEDIERVLKAAEVIALPPDREIIDVVPKQYVVDGLEGIKDPRGMIGVRLEVEATIITGTKTAIHNLLRCVEKSGLKVKDLILMSLAAGQLSLSKDEKTMGSVLVDIGAGSTTIAIFENGSIVATSTLPIGGEFVTNDIAYGLRTLTDQAEKVKLKYGCASIEDAAADVVFKVTRIGSNVEKEFTQEDLAAIVEPRVQEIFHLIRQEVRRLGYNELPGGYILTGGTVSMPGVLKVAQNELAASVRIAVPDYIGVRDPGFTGGVGILHSVIRSFRVQSSNTLNKKAATRKPAGPAPEQVQKSGFFERLKNMFSEFI</sequence>
<evidence type="ECO:0000256" key="6">
    <source>
        <dbReference type="PIRNR" id="PIRNR003101"/>
    </source>
</evidence>
<evidence type="ECO:0000259" key="7">
    <source>
        <dbReference type="SMART" id="SM00842"/>
    </source>
</evidence>
<keyword evidence="9" id="KW-1185">Reference proteome</keyword>
<dbReference type="SMART" id="SM00842">
    <property type="entry name" value="FtsA"/>
    <property type="match status" value="1"/>
</dbReference>
<proteinExistence type="inferred from homology"/>
<dbReference type="InterPro" id="IPR003494">
    <property type="entry name" value="SHS2_FtsA"/>
</dbReference>
<dbReference type="PANTHER" id="PTHR32432:SF4">
    <property type="entry name" value="CELL DIVISION PROTEIN FTSA"/>
    <property type="match status" value="1"/>
</dbReference>
<accession>A0ABS4GYX1</accession>
<dbReference type="NCBIfam" id="TIGR01174">
    <property type="entry name" value="ftsA"/>
    <property type="match status" value="1"/>
</dbReference>
<name>A0ABS4GYX1_9BACL</name>
<dbReference type="RefSeq" id="WP_209844726.1">
    <property type="nucleotide sequence ID" value="NZ_CBCRVE010000001.1"/>
</dbReference>
<dbReference type="GO" id="GO:0051301">
    <property type="term" value="P:cell division"/>
    <property type="evidence" value="ECO:0007669"/>
    <property type="project" value="UniProtKB-KW"/>
</dbReference>
<keyword evidence="3 5" id="KW-0472">Membrane</keyword>